<dbReference type="Gene3D" id="1.10.30.50">
    <property type="match status" value="1"/>
</dbReference>
<dbReference type="OrthoDB" id="5177627at2"/>
<sequence>MSSPVATLAEAVTALGDAWPDGSLAGCEPGRLASLTELVGTARRLLDAAAAQVATEVARQSRPELGAESLAKRHGHRNATVMLATTLGTSTAEAAKLVEVGDATAPQATPAGAPAPARHPHIAAAVASGTLGRDAASMIIRMLDALPHRVTPAAIDDAERALTGQAIGLELHALQKILLHAEAHLDPEGLEPKEEELRALTAVTVRNDRSGMIILNAKLDPARGAPVLTLLEAMVTAELGRERDAATRGNGLPPRPIPVMLAEALITVCEHYTGCDRTDQPLPGATVIVRCTLDDLRTGTGTATIDGIDQPICIGTARRMAASGGIIPWVMGTDSEILDWGREKRLFTTAQKRAITERDGGCIGCGAPPGRSKVHHVTWWTHGGTTDLTNGALLCDSCHHRIHDQGWDIHIDGPGINAHVWLLPPPTIDPTRTPRPAAQRRFTYQPAA</sequence>
<dbReference type="GO" id="GO:0004519">
    <property type="term" value="F:endonuclease activity"/>
    <property type="evidence" value="ECO:0007669"/>
    <property type="project" value="InterPro"/>
</dbReference>
<dbReference type="SMART" id="SM00507">
    <property type="entry name" value="HNHc"/>
    <property type="match status" value="1"/>
</dbReference>
<protein>
    <recommendedName>
        <fullName evidence="2">HNH nuclease domain-containing protein</fullName>
    </recommendedName>
</protein>
<dbReference type="Pfam" id="PF02720">
    <property type="entry name" value="DUF222"/>
    <property type="match status" value="1"/>
</dbReference>
<dbReference type="AlphaFoldDB" id="A0A1P8U4Y2"/>
<organism evidence="3 4">
    <name type="scientific">Microbacterium aurum</name>
    <dbReference type="NCBI Taxonomy" id="36805"/>
    <lineage>
        <taxon>Bacteria</taxon>
        <taxon>Bacillati</taxon>
        <taxon>Actinomycetota</taxon>
        <taxon>Actinomycetes</taxon>
        <taxon>Micrococcales</taxon>
        <taxon>Microbacteriaceae</taxon>
        <taxon>Microbacterium</taxon>
    </lineage>
</organism>
<evidence type="ECO:0000313" key="3">
    <source>
        <dbReference type="EMBL" id="APZ33172.1"/>
    </source>
</evidence>
<dbReference type="GO" id="GO:0003676">
    <property type="term" value="F:nucleic acid binding"/>
    <property type="evidence" value="ECO:0007669"/>
    <property type="project" value="InterPro"/>
</dbReference>
<dbReference type="RefSeq" id="WP_076688755.1">
    <property type="nucleotide sequence ID" value="NZ_CP018762.1"/>
</dbReference>
<proteinExistence type="inferred from homology"/>
<evidence type="ECO:0000313" key="4">
    <source>
        <dbReference type="Proteomes" id="UP000187185"/>
    </source>
</evidence>
<accession>A0A1P8U4Y2</accession>
<dbReference type="InterPro" id="IPR003615">
    <property type="entry name" value="HNH_nuc"/>
</dbReference>
<gene>
    <name evidence="3" type="ORF">BOH66_01825</name>
</gene>
<feature type="domain" description="HNH nuclease" evidence="2">
    <location>
        <begin position="350"/>
        <end position="400"/>
    </location>
</feature>
<dbReference type="GO" id="GO:0008270">
    <property type="term" value="F:zinc ion binding"/>
    <property type="evidence" value="ECO:0007669"/>
    <property type="project" value="InterPro"/>
</dbReference>
<reference evidence="3 4" key="1">
    <citation type="submission" date="2016-12" db="EMBL/GenBank/DDBJ databases">
        <title>Complete genome sequence of Microbacterium aurum KACC 15219.</title>
        <authorList>
            <person name="Jung Y."/>
            <person name="Shin J.-H."/>
            <person name="Lee Y.-J."/>
            <person name="Yi H."/>
            <person name="Bahn Y.-S."/>
            <person name="Kim J.F."/>
            <person name="Lee D.-W."/>
        </authorList>
    </citation>
    <scope>NUCLEOTIDE SEQUENCE [LARGE SCALE GENOMIC DNA]</scope>
    <source>
        <strain evidence="3 4">KACC 15219</strain>
    </source>
</reference>
<dbReference type="KEGG" id="maur:BOH66_01825"/>
<dbReference type="InterPro" id="IPR003870">
    <property type="entry name" value="DUF222"/>
</dbReference>
<name>A0A1P8U4Y2_9MICO</name>
<dbReference type="CDD" id="cd00085">
    <property type="entry name" value="HNHc"/>
    <property type="match status" value="1"/>
</dbReference>
<evidence type="ECO:0000259" key="2">
    <source>
        <dbReference type="SMART" id="SM00507"/>
    </source>
</evidence>
<dbReference type="InterPro" id="IPR002711">
    <property type="entry name" value="HNH"/>
</dbReference>
<dbReference type="Proteomes" id="UP000187185">
    <property type="component" value="Chromosome"/>
</dbReference>
<comment type="similarity">
    <text evidence="1">Belongs to the Rv1128c/1148c/1588c/1702c/1945/3466 family.</text>
</comment>
<dbReference type="STRING" id="36805.BOH66_01825"/>
<dbReference type="EMBL" id="CP018762">
    <property type="protein sequence ID" value="APZ33172.1"/>
    <property type="molecule type" value="Genomic_DNA"/>
</dbReference>
<evidence type="ECO:0000256" key="1">
    <source>
        <dbReference type="ARBA" id="ARBA00023450"/>
    </source>
</evidence>
<dbReference type="Pfam" id="PF01844">
    <property type="entry name" value="HNH"/>
    <property type="match status" value="1"/>
</dbReference>
<keyword evidence="4" id="KW-1185">Reference proteome</keyword>